<gene>
    <name evidence="2" type="ORF">UFOPK1446_00387</name>
    <name evidence="3" type="ORF">UFOPK1939_00872</name>
</gene>
<keyword evidence="1" id="KW-0812">Transmembrane</keyword>
<evidence type="ECO:0000313" key="3">
    <source>
        <dbReference type="EMBL" id="CAB4625149.1"/>
    </source>
</evidence>
<proteinExistence type="predicted"/>
<keyword evidence="1" id="KW-1133">Transmembrane helix</keyword>
<dbReference type="EMBL" id="CAEZSO010000057">
    <property type="protein sequence ID" value="CAB4540613.1"/>
    <property type="molecule type" value="Genomic_DNA"/>
</dbReference>
<evidence type="ECO:0000313" key="2">
    <source>
        <dbReference type="EMBL" id="CAB4540613.1"/>
    </source>
</evidence>
<protein>
    <submittedName>
        <fullName evidence="2">Unannotated protein</fullName>
    </submittedName>
</protein>
<reference evidence="2" key="1">
    <citation type="submission" date="2020-05" db="EMBL/GenBank/DDBJ databases">
        <authorList>
            <person name="Chiriac C."/>
            <person name="Salcher M."/>
            <person name="Ghai R."/>
            <person name="Kavagutti S V."/>
        </authorList>
    </citation>
    <scope>NUCLEOTIDE SEQUENCE</scope>
</reference>
<keyword evidence="1" id="KW-0472">Membrane</keyword>
<sequence>MVSILAEAAETTEKSFPLPPVGFGLLGLGILLLALYMVTRINPDR</sequence>
<name>A0A6J6BQC9_9ZZZZ</name>
<dbReference type="AlphaFoldDB" id="A0A6J6BQC9"/>
<organism evidence="2">
    <name type="scientific">freshwater metagenome</name>
    <dbReference type="NCBI Taxonomy" id="449393"/>
    <lineage>
        <taxon>unclassified sequences</taxon>
        <taxon>metagenomes</taxon>
        <taxon>ecological metagenomes</taxon>
    </lineage>
</organism>
<evidence type="ECO:0000256" key="1">
    <source>
        <dbReference type="SAM" id="Phobius"/>
    </source>
</evidence>
<feature type="transmembrane region" description="Helical" evidence="1">
    <location>
        <begin position="20"/>
        <end position="39"/>
    </location>
</feature>
<accession>A0A6J6BQC9</accession>
<dbReference type="EMBL" id="CAEZVF010000136">
    <property type="protein sequence ID" value="CAB4625149.1"/>
    <property type="molecule type" value="Genomic_DNA"/>
</dbReference>